<feature type="non-terminal residue" evidence="1">
    <location>
        <position position="1"/>
    </location>
</feature>
<protein>
    <submittedName>
        <fullName evidence="1">Uncharacterized protein</fullName>
    </submittedName>
</protein>
<feature type="non-terminal residue" evidence="1">
    <location>
        <position position="63"/>
    </location>
</feature>
<evidence type="ECO:0000313" key="2">
    <source>
        <dbReference type="Proteomes" id="UP001207468"/>
    </source>
</evidence>
<dbReference type="Proteomes" id="UP001207468">
    <property type="component" value="Unassembled WGS sequence"/>
</dbReference>
<comment type="caution">
    <text evidence="1">The sequence shown here is derived from an EMBL/GenBank/DDBJ whole genome shotgun (WGS) entry which is preliminary data.</text>
</comment>
<accession>A0ACC0UM05</accession>
<reference evidence="1" key="1">
    <citation type="submission" date="2021-03" db="EMBL/GenBank/DDBJ databases">
        <title>Evolutionary priming and transition to the ectomycorrhizal habit in an iconic lineage of mushroom-forming fungi: is preadaptation a requirement?</title>
        <authorList>
            <consortium name="DOE Joint Genome Institute"/>
            <person name="Looney B.P."/>
            <person name="Miyauchi S."/>
            <person name="Morin E."/>
            <person name="Drula E."/>
            <person name="Courty P.E."/>
            <person name="Chicoki N."/>
            <person name="Fauchery L."/>
            <person name="Kohler A."/>
            <person name="Kuo A."/>
            <person name="LaButti K."/>
            <person name="Pangilinan J."/>
            <person name="Lipzen A."/>
            <person name="Riley R."/>
            <person name="Andreopoulos W."/>
            <person name="He G."/>
            <person name="Johnson J."/>
            <person name="Barry K.W."/>
            <person name="Grigoriev I.V."/>
            <person name="Nagy L."/>
            <person name="Hibbett D."/>
            <person name="Henrissat B."/>
            <person name="Matheny P.B."/>
            <person name="Labbe J."/>
            <person name="Martin A.F."/>
        </authorList>
    </citation>
    <scope>NUCLEOTIDE SEQUENCE</scope>
    <source>
        <strain evidence="1">BPL698</strain>
    </source>
</reference>
<dbReference type="EMBL" id="JAGFNK010000013">
    <property type="protein sequence ID" value="KAI9512109.1"/>
    <property type="molecule type" value="Genomic_DNA"/>
</dbReference>
<gene>
    <name evidence="1" type="ORF">F5148DRAFT_971297</name>
</gene>
<sequence>RRLNSVPAGAADWDVPYPFQQGEGPSQYRLHWEKERLKQLLSQLAVLIKCAKRSAAARTYLQQ</sequence>
<evidence type="ECO:0000313" key="1">
    <source>
        <dbReference type="EMBL" id="KAI9512109.1"/>
    </source>
</evidence>
<organism evidence="1 2">
    <name type="scientific">Russula earlei</name>
    <dbReference type="NCBI Taxonomy" id="71964"/>
    <lineage>
        <taxon>Eukaryota</taxon>
        <taxon>Fungi</taxon>
        <taxon>Dikarya</taxon>
        <taxon>Basidiomycota</taxon>
        <taxon>Agaricomycotina</taxon>
        <taxon>Agaricomycetes</taxon>
        <taxon>Russulales</taxon>
        <taxon>Russulaceae</taxon>
        <taxon>Russula</taxon>
    </lineage>
</organism>
<proteinExistence type="predicted"/>
<name>A0ACC0UM05_9AGAM</name>
<keyword evidence="2" id="KW-1185">Reference proteome</keyword>